<comment type="similarity">
    <text evidence="5">Belongs to the protein N5-glutamine methyltransferase family. PrmC subfamily.</text>
</comment>
<feature type="domain" description="Methyltransferase small" evidence="6">
    <location>
        <begin position="105"/>
        <end position="196"/>
    </location>
</feature>
<dbReference type="InterPro" id="IPR040758">
    <property type="entry name" value="PrmC_N"/>
</dbReference>
<name>A0A0B7ID86_9FLAO</name>
<dbReference type="RefSeq" id="WP_041985089.1">
    <property type="nucleotide sequence ID" value="NZ_CP173182.1"/>
</dbReference>
<dbReference type="CDD" id="cd02440">
    <property type="entry name" value="AdoMet_MTases"/>
    <property type="match status" value="1"/>
</dbReference>
<organism evidence="8 9">
    <name type="scientific">Capnocytophaga canimorsus</name>
    <dbReference type="NCBI Taxonomy" id="28188"/>
    <lineage>
        <taxon>Bacteria</taxon>
        <taxon>Pseudomonadati</taxon>
        <taxon>Bacteroidota</taxon>
        <taxon>Flavobacteriia</taxon>
        <taxon>Flavobacteriales</taxon>
        <taxon>Flavobacteriaceae</taxon>
        <taxon>Capnocytophaga</taxon>
    </lineage>
</organism>
<dbReference type="InterPro" id="IPR029063">
    <property type="entry name" value="SAM-dependent_MTases_sf"/>
</dbReference>
<dbReference type="Gene3D" id="3.40.50.150">
    <property type="entry name" value="Vaccinia Virus protein VP39"/>
    <property type="match status" value="1"/>
</dbReference>
<comment type="function">
    <text evidence="5">Methylates the class 1 translation termination release factors RF1/PrfA and RF2/PrfB on the glutamine residue of the universally conserved GGQ motif.</text>
</comment>
<keyword evidence="1 5" id="KW-0489">Methyltransferase</keyword>
<feature type="binding site" evidence="5">
    <location>
        <position position="144"/>
    </location>
    <ligand>
        <name>S-adenosyl-L-methionine</name>
        <dbReference type="ChEBI" id="CHEBI:59789"/>
    </ligand>
</feature>
<dbReference type="PRINTS" id="PR00507">
    <property type="entry name" value="N12N6MTFRASE"/>
</dbReference>
<dbReference type="GO" id="GO:0003676">
    <property type="term" value="F:nucleic acid binding"/>
    <property type="evidence" value="ECO:0007669"/>
    <property type="project" value="InterPro"/>
</dbReference>
<evidence type="ECO:0000256" key="4">
    <source>
        <dbReference type="ARBA" id="ARBA00048391"/>
    </source>
</evidence>
<gene>
    <name evidence="5 8" type="primary">prmC</name>
    <name evidence="8" type="ORF">CCAN11_1560010</name>
</gene>
<dbReference type="PANTHER" id="PTHR18895">
    <property type="entry name" value="HEMK METHYLTRANSFERASE"/>
    <property type="match status" value="1"/>
</dbReference>
<evidence type="ECO:0000256" key="1">
    <source>
        <dbReference type="ARBA" id="ARBA00022603"/>
    </source>
</evidence>
<dbReference type="AlphaFoldDB" id="A0A0B7ID86"/>
<evidence type="ECO:0000313" key="8">
    <source>
        <dbReference type="EMBL" id="CEN47938.1"/>
    </source>
</evidence>
<evidence type="ECO:0000256" key="5">
    <source>
        <dbReference type="HAMAP-Rule" id="MF_02126"/>
    </source>
</evidence>
<dbReference type="Proteomes" id="UP000039370">
    <property type="component" value="Unassembled WGS sequence"/>
</dbReference>
<dbReference type="GO" id="GO:0102559">
    <property type="term" value="F:peptide chain release factor N(5)-glutamine methyltransferase activity"/>
    <property type="evidence" value="ECO:0007669"/>
    <property type="project" value="UniProtKB-EC"/>
</dbReference>
<dbReference type="InterPro" id="IPR019874">
    <property type="entry name" value="RF_methyltr_PrmC"/>
</dbReference>
<dbReference type="SUPFAM" id="SSF53335">
    <property type="entry name" value="S-adenosyl-L-methionine-dependent methyltransferases"/>
    <property type="match status" value="1"/>
</dbReference>
<keyword evidence="2 5" id="KW-0808">Transferase</keyword>
<comment type="caution">
    <text evidence="5">Lacks conserved residue(s) required for the propagation of feature annotation.</text>
</comment>
<dbReference type="PANTHER" id="PTHR18895:SF74">
    <property type="entry name" value="MTRF1L RELEASE FACTOR GLUTAMINE METHYLTRANSFERASE"/>
    <property type="match status" value="1"/>
</dbReference>
<dbReference type="InterPro" id="IPR004556">
    <property type="entry name" value="HemK-like"/>
</dbReference>
<feature type="binding site" evidence="5">
    <location>
        <position position="187"/>
    </location>
    <ligand>
        <name>S-adenosyl-L-methionine</name>
        <dbReference type="ChEBI" id="CHEBI:59789"/>
    </ligand>
</feature>
<dbReference type="EC" id="2.1.1.297" evidence="5"/>
<proteinExistence type="inferred from homology"/>
<feature type="binding site" evidence="5">
    <location>
        <begin position="121"/>
        <end position="125"/>
    </location>
    <ligand>
        <name>S-adenosyl-L-methionine</name>
        <dbReference type="ChEBI" id="CHEBI:59789"/>
    </ligand>
</feature>
<comment type="catalytic activity">
    <reaction evidence="4 5">
        <text>L-glutaminyl-[peptide chain release factor] + S-adenosyl-L-methionine = N(5)-methyl-L-glutaminyl-[peptide chain release factor] + S-adenosyl-L-homocysteine + H(+)</text>
        <dbReference type="Rhea" id="RHEA:42896"/>
        <dbReference type="Rhea" id="RHEA-COMP:10271"/>
        <dbReference type="Rhea" id="RHEA-COMP:10272"/>
        <dbReference type="ChEBI" id="CHEBI:15378"/>
        <dbReference type="ChEBI" id="CHEBI:30011"/>
        <dbReference type="ChEBI" id="CHEBI:57856"/>
        <dbReference type="ChEBI" id="CHEBI:59789"/>
        <dbReference type="ChEBI" id="CHEBI:61891"/>
        <dbReference type="EC" id="2.1.1.297"/>
    </reaction>
</comment>
<dbReference type="Pfam" id="PF17827">
    <property type="entry name" value="PrmC_N"/>
    <property type="match status" value="1"/>
</dbReference>
<dbReference type="NCBIfam" id="TIGR03534">
    <property type="entry name" value="RF_mod_PrmC"/>
    <property type="match status" value="1"/>
</dbReference>
<sequence>MNLKTFQAYLHQKLSAIYTADEIRNFYFLLLEFYAKKTKVEVLLSPDFELSERIKTQILSASDRLITQEPIQYILGETEFFGNRFLVDRHVLIPRQETEELVDWILTSIPQNKAISILDIGCGSGAIAISLAKALPKSKVEAWDISEEALVKARENALLNQVTICLSQVDILHTQKLTKKYDVIVSNPPYVRHCEKQEMQRNVLDYEPHLALFVSDENPLIFYQKITELAKKSLNDNGQLFFEINQYLSKDTLKMLENKDFKPILRNDLNGNPRMIRAVL</sequence>
<dbReference type="EMBL" id="CDOK01000064">
    <property type="protein sequence ID" value="CEN47938.1"/>
    <property type="molecule type" value="Genomic_DNA"/>
</dbReference>
<evidence type="ECO:0000256" key="3">
    <source>
        <dbReference type="ARBA" id="ARBA00022691"/>
    </source>
</evidence>
<dbReference type="GO" id="GO:0032259">
    <property type="term" value="P:methylation"/>
    <property type="evidence" value="ECO:0007669"/>
    <property type="project" value="UniProtKB-KW"/>
</dbReference>
<evidence type="ECO:0000313" key="9">
    <source>
        <dbReference type="Proteomes" id="UP000039370"/>
    </source>
</evidence>
<evidence type="ECO:0000259" key="7">
    <source>
        <dbReference type="Pfam" id="PF17827"/>
    </source>
</evidence>
<keyword evidence="3 5" id="KW-0949">S-adenosyl-L-methionine</keyword>
<dbReference type="HAMAP" id="MF_02126">
    <property type="entry name" value="RF_methyltr_PrmC"/>
    <property type="match status" value="1"/>
</dbReference>
<evidence type="ECO:0000256" key="2">
    <source>
        <dbReference type="ARBA" id="ARBA00022679"/>
    </source>
</evidence>
<dbReference type="Gene3D" id="1.10.8.10">
    <property type="entry name" value="DNA helicase RuvA subunit, C-terminal domain"/>
    <property type="match status" value="1"/>
</dbReference>
<dbReference type="InterPro" id="IPR002052">
    <property type="entry name" value="DNA_methylase_N6_adenine_CS"/>
</dbReference>
<dbReference type="PROSITE" id="PS00092">
    <property type="entry name" value="N6_MTASE"/>
    <property type="match status" value="1"/>
</dbReference>
<reference evidence="9" key="1">
    <citation type="submission" date="2015-01" db="EMBL/GenBank/DDBJ databases">
        <authorList>
            <person name="MANFREDI Pablo"/>
        </authorList>
    </citation>
    <scope>NUCLEOTIDE SEQUENCE [LARGE SCALE GENOMIC DNA]</scope>
    <source>
        <strain evidence="9">Cc11</strain>
    </source>
</reference>
<feature type="domain" description="Release factor glutamine methyltransferase N-terminal" evidence="7">
    <location>
        <begin position="14"/>
        <end position="76"/>
    </location>
</feature>
<feature type="binding site" evidence="5">
    <location>
        <begin position="187"/>
        <end position="190"/>
    </location>
    <ligand>
        <name>substrate</name>
    </ligand>
</feature>
<dbReference type="InterPro" id="IPR050320">
    <property type="entry name" value="N5-glutamine_MTase"/>
</dbReference>
<dbReference type="InterPro" id="IPR007848">
    <property type="entry name" value="Small_mtfrase_dom"/>
</dbReference>
<dbReference type="NCBIfam" id="TIGR00536">
    <property type="entry name" value="hemK_fam"/>
    <property type="match status" value="1"/>
</dbReference>
<dbReference type="Pfam" id="PF05175">
    <property type="entry name" value="MTS"/>
    <property type="match status" value="1"/>
</dbReference>
<accession>A0A0B7ID86</accession>
<protein>
    <recommendedName>
        <fullName evidence="5">Release factor glutamine methyltransferase</fullName>
        <shortName evidence="5">RF MTase</shortName>
        <ecNumber evidence="5">2.1.1.297</ecNumber>
    </recommendedName>
    <alternativeName>
        <fullName evidence="5">N5-glutamine methyltransferase PrmC</fullName>
    </alternativeName>
    <alternativeName>
        <fullName evidence="5">Protein-(glutamine-N5) MTase PrmC</fullName>
    </alternativeName>
    <alternativeName>
        <fullName evidence="5">Protein-glutamine N-methyltransferase PrmC</fullName>
    </alternativeName>
</protein>
<evidence type="ECO:0000259" key="6">
    <source>
        <dbReference type="Pfam" id="PF05175"/>
    </source>
</evidence>